<evidence type="ECO:0000313" key="2">
    <source>
        <dbReference type="EMBL" id="CBK25334.2"/>
    </source>
</evidence>
<organism evidence="2">
    <name type="scientific">Blastocystis hominis</name>
    <dbReference type="NCBI Taxonomy" id="12968"/>
    <lineage>
        <taxon>Eukaryota</taxon>
        <taxon>Sar</taxon>
        <taxon>Stramenopiles</taxon>
        <taxon>Bigyra</taxon>
        <taxon>Opalozoa</taxon>
        <taxon>Opalinata</taxon>
        <taxon>Blastocystidae</taxon>
        <taxon>Blastocystis</taxon>
    </lineage>
</organism>
<name>D8MB95_BLAHO</name>
<dbReference type="Proteomes" id="UP000008312">
    <property type="component" value="Unassembled WGS sequence"/>
</dbReference>
<dbReference type="SMART" id="SM00801">
    <property type="entry name" value="dDENN"/>
    <property type="match status" value="1"/>
</dbReference>
<dbReference type="EMBL" id="FN668691">
    <property type="protein sequence ID" value="CBK25334.2"/>
    <property type="molecule type" value="Genomic_DNA"/>
</dbReference>
<reference evidence="2" key="1">
    <citation type="submission" date="2010-02" db="EMBL/GenBank/DDBJ databases">
        <title>Sequencing and annotation of the Blastocystis hominis genome.</title>
        <authorList>
            <person name="Wincker P."/>
        </authorList>
    </citation>
    <scope>NUCLEOTIDE SEQUENCE</scope>
    <source>
        <strain evidence="2">Singapore isolate B</strain>
    </source>
</reference>
<gene>
    <name evidence="2" type="ORF">GSBLH_T00004950001</name>
</gene>
<evidence type="ECO:0000313" key="3">
    <source>
        <dbReference type="Proteomes" id="UP000008312"/>
    </source>
</evidence>
<keyword evidence="3" id="KW-1185">Reference proteome</keyword>
<dbReference type="RefSeq" id="XP_012899382.1">
    <property type="nucleotide sequence ID" value="XM_013043928.1"/>
</dbReference>
<proteinExistence type="predicted"/>
<dbReference type="GeneID" id="24921938"/>
<protein>
    <recommendedName>
        <fullName evidence="1">dDENN domain-containing protein</fullName>
    </recommendedName>
</protein>
<dbReference type="AlphaFoldDB" id="D8MB95"/>
<evidence type="ECO:0000259" key="1">
    <source>
        <dbReference type="SMART" id="SM00801"/>
    </source>
</evidence>
<feature type="domain" description="dDENN" evidence="1">
    <location>
        <begin position="131"/>
        <end position="201"/>
    </location>
</feature>
<dbReference type="InParanoid" id="D8MB95"/>
<accession>D8MB95</accession>
<dbReference type="InterPro" id="IPR005112">
    <property type="entry name" value="dDENN_dom"/>
</dbReference>
<sequence>MIGKDVKEVKHYIMEGRRPMLIRCQIGVAPAGMQSLSSPSSRSLLSPGSSINYSYSTRDSSIFLRRFLRVPRLAIRKNSRFAFRRTTPHTPPSDSESKQVHRFYRFVSPRSEENESETLGRDLSVSEEDEFIESLRVTFMLELCRLIGHYRDCFNSDVEENATFEMILNRKKFIREVEEEDTKLVKAISKSQLFHHFVEDAFEYEDNYEINLFNDCIKLRQRMGHYAEEYIRERLNPKNWELQTVNVETPNAAHLPENWETESMLRAPDRFPKLEKQFFGKRSPRMIPTKIAQSKSIVPEDIDALLKKLKKQKKEWDV</sequence>